<dbReference type="PANTHER" id="PTHR47992">
    <property type="entry name" value="PROTEIN PHOSPHATASE"/>
    <property type="match status" value="1"/>
</dbReference>
<dbReference type="Proteomes" id="UP000318288">
    <property type="component" value="Unassembled WGS sequence"/>
</dbReference>
<dbReference type="Pfam" id="PF13672">
    <property type="entry name" value="PP2C_2"/>
    <property type="match status" value="1"/>
</dbReference>
<evidence type="ECO:0000313" key="4">
    <source>
        <dbReference type="Proteomes" id="UP000318288"/>
    </source>
</evidence>
<feature type="compositionally biased region" description="Polar residues" evidence="1">
    <location>
        <begin position="312"/>
        <end position="321"/>
    </location>
</feature>
<keyword evidence="3" id="KW-0378">Hydrolase</keyword>
<evidence type="ECO:0000313" key="3">
    <source>
        <dbReference type="EMBL" id="TWU51030.1"/>
    </source>
</evidence>
<dbReference type="Gene3D" id="3.60.40.10">
    <property type="entry name" value="PPM-type phosphatase domain"/>
    <property type="match status" value="1"/>
</dbReference>
<dbReference type="CDD" id="cd00143">
    <property type="entry name" value="PP2Cc"/>
    <property type="match status" value="1"/>
</dbReference>
<proteinExistence type="predicted"/>
<dbReference type="SUPFAM" id="SSF81606">
    <property type="entry name" value="PP2C-like"/>
    <property type="match status" value="1"/>
</dbReference>
<reference evidence="3 4" key="1">
    <citation type="submission" date="2019-02" db="EMBL/GenBank/DDBJ databases">
        <title>Deep-cultivation of Planctomycetes and their phenomic and genomic characterization uncovers novel biology.</title>
        <authorList>
            <person name="Wiegand S."/>
            <person name="Jogler M."/>
            <person name="Boedeker C."/>
            <person name="Pinto D."/>
            <person name="Vollmers J."/>
            <person name="Rivas-Marin E."/>
            <person name="Kohn T."/>
            <person name="Peeters S.H."/>
            <person name="Heuer A."/>
            <person name="Rast P."/>
            <person name="Oberbeckmann S."/>
            <person name="Bunk B."/>
            <person name="Jeske O."/>
            <person name="Meyerdierks A."/>
            <person name="Storesund J.E."/>
            <person name="Kallscheuer N."/>
            <person name="Luecker S."/>
            <person name="Lage O.M."/>
            <person name="Pohl T."/>
            <person name="Merkel B.J."/>
            <person name="Hornburger P."/>
            <person name="Mueller R.-W."/>
            <person name="Bruemmer F."/>
            <person name="Labrenz M."/>
            <person name="Spormann A.M."/>
            <person name="Op Den Camp H."/>
            <person name="Overmann J."/>
            <person name="Amann R."/>
            <person name="Jetten M.S.M."/>
            <person name="Mascher T."/>
            <person name="Medema M.H."/>
            <person name="Devos D.P."/>
            <person name="Kaster A.-K."/>
            <person name="Ovreas L."/>
            <person name="Rohde M."/>
            <person name="Galperin M.Y."/>
            <person name="Jogler C."/>
        </authorList>
    </citation>
    <scope>NUCLEOTIDE SEQUENCE [LARGE SCALE GENOMIC DNA]</scope>
    <source>
        <strain evidence="3 4">Poly51</strain>
    </source>
</reference>
<comment type="caution">
    <text evidence="3">The sequence shown here is derived from an EMBL/GenBank/DDBJ whole genome shotgun (WGS) entry which is preliminary data.</text>
</comment>
<dbReference type="SMART" id="SM00332">
    <property type="entry name" value="PP2Cc"/>
    <property type="match status" value="1"/>
</dbReference>
<dbReference type="EC" id="3.1.3.16" evidence="3"/>
<sequence length="338" mass="36779">MNNPSDSGDAGFFSGEEELSASGATDCGRVRETNQDQFLIAQLNKSMRVGSNSLGMEKRVFGSVQGEVLLVADGMGGHAAGEKASQLAIEHLVRRLLSSVHWHFQSETEKEEAFIADLQDLLKDAHTRILLESTRFEDQRGMGTTLTMAYLIWPQLYVVHAGDSRCYLIRNGVADPLTTDHTIARQMVDAGGLKPEDEATSKYSNVLWNVLGGRTSGDLIAEVKRVDLEPGDKIVLCSDGLHRYVRSDALAQVVSENDNPQDACRRLIELANEAGGEDNITVVVSSPAFEDLGKSTWVDFYDTTIPGRDTASFDSSTTTEGTKPKPGDVDPLADTWPG</sequence>
<dbReference type="EMBL" id="SJPW01000005">
    <property type="protein sequence ID" value="TWU51030.1"/>
    <property type="molecule type" value="Genomic_DNA"/>
</dbReference>
<feature type="region of interest" description="Disordered" evidence="1">
    <location>
        <begin position="309"/>
        <end position="338"/>
    </location>
</feature>
<dbReference type="SMART" id="SM00331">
    <property type="entry name" value="PP2C_SIG"/>
    <property type="match status" value="1"/>
</dbReference>
<dbReference type="AlphaFoldDB" id="A0A5C6ERT0"/>
<name>A0A5C6ERT0_9BACT</name>
<dbReference type="InterPro" id="IPR001932">
    <property type="entry name" value="PPM-type_phosphatase-like_dom"/>
</dbReference>
<accession>A0A5C6ERT0</accession>
<evidence type="ECO:0000259" key="2">
    <source>
        <dbReference type="PROSITE" id="PS51746"/>
    </source>
</evidence>
<dbReference type="PROSITE" id="PS51746">
    <property type="entry name" value="PPM_2"/>
    <property type="match status" value="1"/>
</dbReference>
<gene>
    <name evidence="3" type="primary">stp_2</name>
    <name evidence="3" type="ORF">Poly51_43240</name>
</gene>
<dbReference type="InterPro" id="IPR015655">
    <property type="entry name" value="PP2C"/>
</dbReference>
<dbReference type="GO" id="GO:0004722">
    <property type="term" value="F:protein serine/threonine phosphatase activity"/>
    <property type="evidence" value="ECO:0007669"/>
    <property type="project" value="UniProtKB-EC"/>
</dbReference>
<protein>
    <submittedName>
        <fullName evidence="3">Serine/threonine phosphatase stp</fullName>
        <ecNumber evidence="3">3.1.3.16</ecNumber>
    </submittedName>
</protein>
<feature type="domain" description="PPM-type phosphatase" evidence="2">
    <location>
        <begin position="20"/>
        <end position="287"/>
    </location>
</feature>
<evidence type="ECO:0000256" key="1">
    <source>
        <dbReference type="SAM" id="MobiDB-lite"/>
    </source>
</evidence>
<dbReference type="InterPro" id="IPR036457">
    <property type="entry name" value="PPM-type-like_dom_sf"/>
</dbReference>
<keyword evidence="4" id="KW-1185">Reference proteome</keyword>
<organism evidence="3 4">
    <name type="scientific">Rubripirellula tenax</name>
    <dbReference type="NCBI Taxonomy" id="2528015"/>
    <lineage>
        <taxon>Bacteria</taxon>
        <taxon>Pseudomonadati</taxon>
        <taxon>Planctomycetota</taxon>
        <taxon>Planctomycetia</taxon>
        <taxon>Pirellulales</taxon>
        <taxon>Pirellulaceae</taxon>
        <taxon>Rubripirellula</taxon>
    </lineage>
</organism>
<dbReference type="RefSeq" id="WP_246114651.1">
    <property type="nucleotide sequence ID" value="NZ_SJPW01000005.1"/>
</dbReference>